<dbReference type="VEuPathDB" id="VectorBase:LOC119164276"/>
<dbReference type="InterPro" id="IPR020846">
    <property type="entry name" value="MFS_dom"/>
</dbReference>
<keyword evidence="3 7" id="KW-0812">Transmembrane</keyword>
<evidence type="ECO:0000259" key="9">
    <source>
        <dbReference type="PROSITE" id="PS50850"/>
    </source>
</evidence>
<evidence type="ECO:0000313" key="11">
    <source>
        <dbReference type="Proteomes" id="UP000821866"/>
    </source>
</evidence>
<dbReference type="Proteomes" id="UP000821866">
    <property type="component" value="Chromosome 1"/>
</dbReference>
<dbReference type="PROSITE" id="PS50850">
    <property type="entry name" value="MFS"/>
    <property type="match status" value="1"/>
</dbReference>
<comment type="subcellular location">
    <subcellularLocation>
        <location evidence="1">Membrane</location>
        <topology evidence="1">Multi-pass membrane protein</topology>
    </subcellularLocation>
</comment>
<dbReference type="Gene3D" id="1.20.1250.20">
    <property type="entry name" value="MFS general substrate transporter like domains"/>
    <property type="match status" value="2"/>
</dbReference>
<feature type="transmembrane region" description="Helical" evidence="7">
    <location>
        <begin position="78"/>
        <end position="99"/>
    </location>
</feature>
<sequence length="537" mass="58402">MRSLVSAQFLHVAASRAVSLFVLSSFLLTAVDFGSDNGLGGYEAVALVTVSAVGDLISRIGTGLILDSKVISGDALMLWSFAIQGVSLAVMALVKQYWILLTSCFFTGVTGGGRIFACTIMVAELFDERSLPLSLGVTNFVAGIICLARPPLIGYIRDVVGSYDLLYISFAVTNAVFTITWTVSLCWHTFHKKREWQHIDGFEGKLTAVTVATLNVVESRNNGLPMLHSAKPSSVKAAKRSSMNATIFSVYCHTEVAKLGFLQPWRKRDAKRLHHPRLRGVDTTPTDASRMALPDTRECWPVAVSAAVFVFFGMMLIKSESVMYVGFMDMLRVNREDASWPLTVAIIMSQLSGPLYGLLGLWFSDRILLIAGSLLCALPVMACALARSLGLVVFLYGILFGLGVACEELLPFTVVARHFVKYRGTAMGLLFAVTAVSGFVSPLIIEALQQAFDFRKALVILGALELNMLFGAVFVDRVPQDQDRESGDCKAPPEPVTRERPRASSFQTASLAKCCTVDLVSSLPLPRQVLHASCSLC</sequence>
<feature type="transmembrane region" description="Helical" evidence="7">
    <location>
        <begin position="426"/>
        <end position="445"/>
    </location>
</feature>
<reference evidence="10" key="2">
    <citation type="submission" date="2021-09" db="EMBL/GenBank/DDBJ databases">
        <authorList>
            <person name="Jia N."/>
            <person name="Wang J."/>
            <person name="Shi W."/>
            <person name="Du L."/>
            <person name="Sun Y."/>
            <person name="Zhan W."/>
            <person name="Jiang J."/>
            <person name="Wang Q."/>
            <person name="Zhang B."/>
            <person name="Ji P."/>
            <person name="Sakyi L.B."/>
            <person name="Cui X."/>
            <person name="Yuan T."/>
            <person name="Jiang B."/>
            <person name="Yang W."/>
            <person name="Lam T.T.-Y."/>
            <person name="Chang Q."/>
            <person name="Ding S."/>
            <person name="Wang X."/>
            <person name="Zhu J."/>
            <person name="Ruan X."/>
            <person name="Zhao L."/>
            <person name="Wei J."/>
            <person name="Que T."/>
            <person name="Du C."/>
            <person name="Cheng J."/>
            <person name="Dai P."/>
            <person name="Han X."/>
            <person name="Huang E."/>
            <person name="Gao Y."/>
            <person name="Liu J."/>
            <person name="Shao H."/>
            <person name="Ye R."/>
            <person name="Li L."/>
            <person name="Wei W."/>
            <person name="Wang X."/>
            <person name="Wang C."/>
            <person name="Huo Q."/>
            <person name="Li W."/>
            <person name="Guo W."/>
            <person name="Chen H."/>
            <person name="Chen S."/>
            <person name="Zhou L."/>
            <person name="Zhou L."/>
            <person name="Ni X."/>
            <person name="Tian J."/>
            <person name="Zhou Y."/>
            <person name="Sheng Y."/>
            <person name="Liu T."/>
            <person name="Pan Y."/>
            <person name="Xia L."/>
            <person name="Li J."/>
            <person name="Zhao F."/>
            <person name="Cao W."/>
        </authorList>
    </citation>
    <scope>NUCLEOTIDE SEQUENCE</scope>
    <source>
        <strain evidence="10">Rmic-2018</strain>
        <tissue evidence="10">Larvae</tissue>
    </source>
</reference>
<evidence type="ECO:0000313" key="10">
    <source>
        <dbReference type="EMBL" id="KAH8038304.1"/>
    </source>
</evidence>
<feature type="domain" description="Major facilitator superfamily (MFS) profile" evidence="9">
    <location>
        <begin position="299"/>
        <end position="537"/>
    </location>
</feature>
<dbReference type="SUPFAM" id="SSF103473">
    <property type="entry name" value="MFS general substrate transporter"/>
    <property type="match status" value="2"/>
</dbReference>
<keyword evidence="5 7" id="KW-0472">Membrane</keyword>
<gene>
    <name evidence="10" type="ORF">HPB51_000736</name>
</gene>
<feature type="transmembrane region" description="Helical" evidence="7">
    <location>
        <begin position="366"/>
        <end position="387"/>
    </location>
</feature>
<dbReference type="PANTHER" id="PTHR43385">
    <property type="entry name" value="RIBOFLAVIN TRANSPORTER RIBJ"/>
    <property type="match status" value="1"/>
</dbReference>
<feature type="chain" id="PRO_5042502901" description="Major facilitator superfamily (MFS) profile domain-containing protein" evidence="8">
    <location>
        <begin position="34"/>
        <end position="537"/>
    </location>
</feature>
<feature type="transmembrane region" description="Helical" evidence="7">
    <location>
        <begin position="133"/>
        <end position="153"/>
    </location>
</feature>
<dbReference type="InterPro" id="IPR011701">
    <property type="entry name" value="MFS"/>
</dbReference>
<feature type="transmembrane region" description="Helical" evidence="7">
    <location>
        <begin position="299"/>
        <end position="318"/>
    </location>
</feature>
<feature type="transmembrane region" description="Helical" evidence="7">
    <location>
        <begin position="338"/>
        <end position="359"/>
    </location>
</feature>
<dbReference type="InterPro" id="IPR052983">
    <property type="entry name" value="MFS_Riboflavin_Transporter"/>
</dbReference>
<feature type="region of interest" description="Disordered" evidence="6">
    <location>
        <begin position="482"/>
        <end position="503"/>
    </location>
</feature>
<keyword evidence="8" id="KW-0732">Signal</keyword>
<feature type="transmembrane region" description="Helical" evidence="7">
    <location>
        <begin position="457"/>
        <end position="475"/>
    </location>
</feature>
<name>A0A9J6EVZ7_RHIMP</name>
<evidence type="ECO:0000256" key="1">
    <source>
        <dbReference type="ARBA" id="ARBA00004141"/>
    </source>
</evidence>
<dbReference type="Pfam" id="PF07690">
    <property type="entry name" value="MFS_1"/>
    <property type="match status" value="1"/>
</dbReference>
<evidence type="ECO:0000256" key="2">
    <source>
        <dbReference type="ARBA" id="ARBA00022448"/>
    </source>
</evidence>
<evidence type="ECO:0000256" key="5">
    <source>
        <dbReference type="ARBA" id="ARBA00023136"/>
    </source>
</evidence>
<dbReference type="PANTHER" id="PTHR43385:SF1">
    <property type="entry name" value="RIBOFLAVIN TRANSPORTER RIBJ"/>
    <property type="match status" value="1"/>
</dbReference>
<evidence type="ECO:0000256" key="6">
    <source>
        <dbReference type="SAM" id="MobiDB-lite"/>
    </source>
</evidence>
<keyword evidence="4 7" id="KW-1133">Transmembrane helix</keyword>
<evidence type="ECO:0000256" key="8">
    <source>
        <dbReference type="SAM" id="SignalP"/>
    </source>
</evidence>
<feature type="transmembrane region" description="Helical" evidence="7">
    <location>
        <begin position="165"/>
        <end position="187"/>
    </location>
</feature>
<evidence type="ECO:0000256" key="7">
    <source>
        <dbReference type="SAM" id="Phobius"/>
    </source>
</evidence>
<feature type="signal peptide" evidence="8">
    <location>
        <begin position="1"/>
        <end position="33"/>
    </location>
</feature>
<keyword evidence="2" id="KW-0813">Transport</keyword>
<dbReference type="GO" id="GO:0022857">
    <property type="term" value="F:transmembrane transporter activity"/>
    <property type="evidence" value="ECO:0007669"/>
    <property type="project" value="InterPro"/>
</dbReference>
<accession>A0A9J6EVZ7</accession>
<organism evidence="10 11">
    <name type="scientific">Rhipicephalus microplus</name>
    <name type="common">Cattle tick</name>
    <name type="synonym">Boophilus microplus</name>
    <dbReference type="NCBI Taxonomy" id="6941"/>
    <lineage>
        <taxon>Eukaryota</taxon>
        <taxon>Metazoa</taxon>
        <taxon>Ecdysozoa</taxon>
        <taxon>Arthropoda</taxon>
        <taxon>Chelicerata</taxon>
        <taxon>Arachnida</taxon>
        <taxon>Acari</taxon>
        <taxon>Parasitiformes</taxon>
        <taxon>Ixodida</taxon>
        <taxon>Ixodoidea</taxon>
        <taxon>Ixodidae</taxon>
        <taxon>Rhipicephalinae</taxon>
        <taxon>Rhipicephalus</taxon>
        <taxon>Boophilus</taxon>
    </lineage>
</organism>
<evidence type="ECO:0000256" key="3">
    <source>
        <dbReference type="ARBA" id="ARBA00022692"/>
    </source>
</evidence>
<dbReference type="InterPro" id="IPR036259">
    <property type="entry name" value="MFS_trans_sf"/>
</dbReference>
<proteinExistence type="predicted"/>
<keyword evidence="11" id="KW-1185">Reference proteome</keyword>
<evidence type="ECO:0000256" key="4">
    <source>
        <dbReference type="ARBA" id="ARBA00022989"/>
    </source>
</evidence>
<feature type="transmembrane region" description="Helical" evidence="7">
    <location>
        <begin position="44"/>
        <end position="66"/>
    </location>
</feature>
<dbReference type="AlphaFoldDB" id="A0A9J6EVZ7"/>
<dbReference type="EMBL" id="JABSTU010000001">
    <property type="protein sequence ID" value="KAH8038304.1"/>
    <property type="molecule type" value="Genomic_DNA"/>
</dbReference>
<reference evidence="10" key="1">
    <citation type="journal article" date="2020" name="Cell">
        <title>Large-Scale Comparative Analyses of Tick Genomes Elucidate Their Genetic Diversity and Vector Capacities.</title>
        <authorList>
            <consortium name="Tick Genome and Microbiome Consortium (TIGMIC)"/>
            <person name="Jia N."/>
            <person name="Wang J."/>
            <person name="Shi W."/>
            <person name="Du L."/>
            <person name="Sun Y."/>
            <person name="Zhan W."/>
            <person name="Jiang J.F."/>
            <person name="Wang Q."/>
            <person name="Zhang B."/>
            <person name="Ji P."/>
            <person name="Bell-Sakyi L."/>
            <person name="Cui X.M."/>
            <person name="Yuan T.T."/>
            <person name="Jiang B.G."/>
            <person name="Yang W.F."/>
            <person name="Lam T.T."/>
            <person name="Chang Q.C."/>
            <person name="Ding S.J."/>
            <person name="Wang X.J."/>
            <person name="Zhu J.G."/>
            <person name="Ruan X.D."/>
            <person name="Zhao L."/>
            <person name="Wei J.T."/>
            <person name="Ye R.Z."/>
            <person name="Que T.C."/>
            <person name="Du C.H."/>
            <person name="Zhou Y.H."/>
            <person name="Cheng J.X."/>
            <person name="Dai P.F."/>
            <person name="Guo W.B."/>
            <person name="Han X.H."/>
            <person name="Huang E.J."/>
            <person name="Li L.F."/>
            <person name="Wei W."/>
            <person name="Gao Y.C."/>
            <person name="Liu J.Z."/>
            <person name="Shao H.Z."/>
            <person name="Wang X."/>
            <person name="Wang C.C."/>
            <person name="Yang T.C."/>
            <person name="Huo Q.B."/>
            <person name="Li W."/>
            <person name="Chen H.Y."/>
            <person name="Chen S.E."/>
            <person name="Zhou L.G."/>
            <person name="Ni X.B."/>
            <person name="Tian J.H."/>
            <person name="Sheng Y."/>
            <person name="Liu T."/>
            <person name="Pan Y.S."/>
            <person name="Xia L.Y."/>
            <person name="Li J."/>
            <person name="Zhao F."/>
            <person name="Cao W.C."/>
        </authorList>
    </citation>
    <scope>NUCLEOTIDE SEQUENCE</scope>
    <source>
        <strain evidence="10">Rmic-2018</strain>
    </source>
</reference>
<dbReference type="GO" id="GO:0016020">
    <property type="term" value="C:membrane"/>
    <property type="evidence" value="ECO:0007669"/>
    <property type="project" value="UniProtKB-SubCell"/>
</dbReference>
<dbReference type="VEuPathDB" id="VectorBase:LOC119185654"/>
<feature type="transmembrane region" description="Helical" evidence="7">
    <location>
        <begin position="393"/>
        <end position="414"/>
    </location>
</feature>
<protein>
    <recommendedName>
        <fullName evidence="9">Major facilitator superfamily (MFS) profile domain-containing protein</fullName>
    </recommendedName>
</protein>
<comment type="caution">
    <text evidence="10">The sequence shown here is derived from an EMBL/GenBank/DDBJ whole genome shotgun (WGS) entry which is preliminary data.</text>
</comment>
<feature type="transmembrane region" description="Helical" evidence="7">
    <location>
        <begin position="105"/>
        <end position="126"/>
    </location>
</feature>